<dbReference type="InterPro" id="IPR000994">
    <property type="entry name" value="Pept_M24"/>
</dbReference>
<evidence type="ECO:0000259" key="10">
    <source>
        <dbReference type="Pfam" id="PF00557"/>
    </source>
</evidence>
<comment type="caution">
    <text evidence="11">The sequence shown here is derived from an EMBL/GenBank/DDBJ whole genome shotgun (WGS) entry which is preliminary data.</text>
</comment>
<evidence type="ECO:0000256" key="5">
    <source>
        <dbReference type="ARBA" id="ARBA00022438"/>
    </source>
</evidence>
<name>A0A7J0FDW8_9ERIC</name>
<feature type="compositionally biased region" description="Polar residues" evidence="9">
    <location>
        <begin position="31"/>
        <end position="40"/>
    </location>
</feature>
<dbReference type="InterPro" id="IPR036005">
    <property type="entry name" value="Creatinase/aminopeptidase-like"/>
</dbReference>
<protein>
    <submittedName>
        <fullName evidence="11">Methionine aminopeptidase 2B</fullName>
    </submittedName>
</protein>
<dbReference type="InterPro" id="IPR018349">
    <property type="entry name" value="Pept_M24A_MAP2_BS"/>
</dbReference>
<proteinExistence type="predicted"/>
<evidence type="ECO:0000256" key="3">
    <source>
        <dbReference type="ARBA" id="ARBA00001941"/>
    </source>
</evidence>
<evidence type="ECO:0000313" key="11">
    <source>
        <dbReference type="EMBL" id="GFY96783.1"/>
    </source>
</evidence>
<keyword evidence="6" id="KW-0645">Protease</keyword>
<dbReference type="Gene3D" id="3.90.230.10">
    <property type="entry name" value="Creatinase/methionine aminopeptidase superfamily"/>
    <property type="match status" value="1"/>
</dbReference>
<evidence type="ECO:0000256" key="1">
    <source>
        <dbReference type="ARBA" id="ARBA00000294"/>
    </source>
</evidence>
<dbReference type="GO" id="GO:0004239">
    <property type="term" value="F:initiator methionyl aminopeptidase activity"/>
    <property type="evidence" value="ECO:0007669"/>
    <property type="project" value="UniProtKB-EC"/>
</dbReference>
<gene>
    <name evidence="11" type="ORF">Acr_11g0010890</name>
</gene>
<evidence type="ECO:0000256" key="6">
    <source>
        <dbReference type="ARBA" id="ARBA00022670"/>
    </source>
</evidence>
<dbReference type="OrthoDB" id="7848262at2759"/>
<evidence type="ECO:0000313" key="12">
    <source>
        <dbReference type="Proteomes" id="UP000585474"/>
    </source>
</evidence>
<dbReference type="Pfam" id="PF00557">
    <property type="entry name" value="Peptidase_M24"/>
    <property type="match status" value="1"/>
</dbReference>
<accession>A0A7J0FDW8</accession>
<keyword evidence="7" id="KW-0479">Metal-binding</keyword>
<dbReference type="PROSITE" id="PS01202">
    <property type="entry name" value="MAP_2"/>
    <property type="match status" value="1"/>
</dbReference>
<dbReference type="PANTHER" id="PTHR45777:SF2">
    <property type="entry name" value="METHIONINE AMINOPEPTIDASE 2"/>
    <property type="match status" value="1"/>
</dbReference>
<evidence type="ECO:0000256" key="7">
    <source>
        <dbReference type="ARBA" id="ARBA00022723"/>
    </source>
</evidence>
<dbReference type="InterPro" id="IPR001714">
    <property type="entry name" value="Pept_M24_MAP"/>
</dbReference>
<dbReference type="GO" id="GO:0005737">
    <property type="term" value="C:cytoplasm"/>
    <property type="evidence" value="ECO:0007669"/>
    <property type="project" value="TreeGrafter"/>
</dbReference>
<dbReference type="GO" id="GO:0006508">
    <property type="term" value="P:proteolysis"/>
    <property type="evidence" value="ECO:0007669"/>
    <property type="project" value="UniProtKB-KW"/>
</dbReference>
<dbReference type="InterPro" id="IPR050247">
    <property type="entry name" value="Met_Aminopeptidase_Type2"/>
</dbReference>
<dbReference type="PANTHER" id="PTHR45777">
    <property type="entry name" value="METHIONINE AMINOPEPTIDASE 2"/>
    <property type="match status" value="1"/>
</dbReference>
<dbReference type="PRINTS" id="PR00599">
    <property type="entry name" value="MAPEPTIDASE"/>
</dbReference>
<feature type="compositionally biased region" description="Basic and acidic residues" evidence="9">
    <location>
        <begin position="1"/>
        <end position="13"/>
    </location>
</feature>
<evidence type="ECO:0000256" key="4">
    <source>
        <dbReference type="ARBA" id="ARBA00001954"/>
    </source>
</evidence>
<evidence type="ECO:0000256" key="9">
    <source>
        <dbReference type="SAM" id="MobiDB-lite"/>
    </source>
</evidence>
<dbReference type="AlphaFoldDB" id="A0A7J0FDW8"/>
<organism evidence="11 12">
    <name type="scientific">Actinidia rufa</name>
    <dbReference type="NCBI Taxonomy" id="165716"/>
    <lineage>
        <taxon>Eukaryota</taxon>
        <taxon>Viridiplantae</taxon>
        <taxon>Streptophyta</taxon>
        <taxon>Embryophyta</taxon>
        <taxon>Tracheophyta</taxon>
        <taxon>Spermatophyta</taxon>
        <taxon>Magnoliopsida</taxon>
        <taxon>eudicotyledons</taxon>
        <taxon>Gunneridae</taxon>
        <taxon>Pentapetalae</taxon>
        <taxon>asterids</taxon>
        <taxon>Ericales</taxon>
        <taxon>Actinidiaceae</taxon>
        <taxon>Actinidia</taxon>
    </lineage>
</organism>
<dbReference type="GO" id="GO:0008235">
    <property type="term" value="F:metalloexopeptidase activity"/>
    <property type="evidence" value="ECO:0007669"/>
    <property type="project" value="TreeGrafter"/>
</dbReference>
<dbReference type="GO" id="GO:0046872">
    <property type="term" value="F:metal ion binding"/>
    <property type="evidence" value="ECO:0007669"/>
    <property type="project" value="UniProtKB-KW"/>
</dbReference>
<keyword evidence="5 11" id="KW-0031">Aminopeptidase</keyword>
<comment type="cofactor">
    <cofactor evidence="3">
        <name>Co(2+)</name>
        <dbReference type="ChEBI" id="CHEBI:48828"/>
    </cofactor>
</comment>
<dbReference type="EMBL" id="BJWL01000011">
    <property type="protein sequence ID" value="GFY96783.1"/>
    <property type="molecule type" value="Genomic_DNA"/>
</dbReference>
<dbReference type="SUPFAM" id="SSF55920">
    <property type="entry name" value="Creatinase/aminopeptidase"/>
    <property type="match status" value="1"/>
</dbReference>
<feature type="domain" description="Peptidase M24" evidence="10">
    <location>
        <begin position="139"/>
        <end position="260"/>
    </location>
</feature>
<comment type="cofactor">
    <cofactor evidence="4">
        <name>Fe(2+)</name>
        <dbReference type="ChEBI" id="CHEBI:29033"/>
    </cofactor>
</comment>
<dbReference type="Proteomes" id="UP000585474">
    <property type="component" value="Unassembled WGS sequence"/>
</dbReference>
<feature type="region of interest" description="Disordered" evidence="9">
    <location>
        <begin position="1"/>
        <end position="55"/>
    </location>
</feature>
<reference evidence="11 12" key="1">
    <citation type="submission" date="2019-07" db="EMBL/GenBank/DDBJ databases">
        <title>De Novo Assembly of kiwifruit Actinidia rufa.</title>
        <authorList>
            <person name="Sugita-Konishi S."/>
            <person name="Sato K."/>
            <person name="Mori E."/>
            <person name="Abe Y."/>
            <person name="Kisaki G."/>
            <person name="Hamano K."/>
            <person name="Suezawa K."/>
            <person name="Otani M."/>
            <person name="Fukuda T."/>
            <person name="Manabe T."/>
            <person name="Gomi K."/>
            <person name="Tabuchi M."/>
            <person name="Akimitsu K."/>
            <person name="Kataoka I."/>
        </authorList>
    </citation>
    <scope>NUCLEOTIDE SEQUENCE [LARGE SCALE GENOMIC DNA]</scope>
    <source>
        <strain evidence="12">cv. Fuchu</strain>
    </source>
</reference>
<sequence>MPRSDNKACRRLGEATTRVVKGQRATARPDGSQTSNNESYLRSDDDCRTSQNGDEACWRSGKRRRSFSKVYRATGKSVGVKLTLDSPRSEVRRGHAKPVKLELNLDMSRSRTSDVNLWRTTSEEKRELERLDKPIYNSVRRAAEVHRQVRKYIKGILKPGMLMIDLCETLENTVRKLISENGLQAGIAFPTGCSLNWVAAHWTPNSGDKTVLQDDDVMKLDFGTHIDGHIVDCAFTVAFNPMFDPLLEASREATNTGIKVV</sequence>
<comment type="cofactor">
    <cofactor evidence="2">
        <name>Mn(2+)</name>
        <dbReference type="ChEBI" id="CHEBI:29035"/>
    </cofactor>
</comment>
<keyword evidence="8" id="KW-0378">Hydrolase</keyword>
<keyword evidence="12" id="KW-1185">Reference proteome</keyword>
<evidence type="ECO:0000256" key="8">
    <source>
        <dbReference type="ARBA" id="ARBA00022801"/>
    </source>
</evidence>
<comment type="catalytic activity">
    <reaction evidence="1">
        <text>Release of N-terminal amino acids, preferentially methionine, from peptides and arylamides.</text>
        <dbReference type="EC" id="3.4.11.18"/>
    </reaction>
</comment>
<evidence type="ECO:0000256" key="2">
    <source>
        <dbReference type="ARBA" id="ARBA00001936"/>
    </source>
</evidence>